<gene>
    <name evidence="1" type="ORF">DSO57_1009626</name>
</gene>
<comment type="caution">
    <text evidence="1">The sequence shown here is derived from an EMBL/GenBank/DDBJ whole genome shotgun (WGS) entry which is preliminary data.</text>
</comment>
<sequence length="120" mass="14070">MELPHVVLWELFDFLERGDLISLGSTNKELRCIAAPVLFSRIYVGFNTIDYFKTKILNKYNKLCFALGIKYRNSYYSLSVYDGVFDTLVNVRYLTLREFDIHRRNTFGLPEVSNISRLSL</sequence>
<accession>A0ACC2T6S1</accession>
<dbReference type="EMBL" id="QTSX02003581">
    <property type="protein sequence ID" value="KAJ9070293.1"/>
    <property type="molecule type" value="Genomic_DNA"/>
</dbReference>
<evidence type="ECO:0000313" key="1">
    <source>
        <dbReference type="EMBL" id="KAJ9070293.1"/>
    </source>
</evidence>
<proteinExistence type="predicted"/>
<reference evidence="1" key="1">
    <citation type="submission" date="2022-04" db="EMBL/GenBank/DDBJ databases">
        <title>Genome of the entomopathogenic fungus Entomophthora muscae.</title>
        <authorList>
            <person name="Elya C."/>
            <person name="Lovett B.R."/>
            <person name="Lee E."/>
            <person name="Macias A.M."/>
            <person name="Hajek A.E."/>
            <person name="De Bivort B.L."/>
            <person name="Kasson M.T."/>
            <person name="De Fine Licht H.H."/>
            <person name="Stajich J.E."/>
        </authorList>
    </citation>
    <scope>NUCLEOTIDE SEQUENCE</scope>
    <source>
        <strain evidence="1">Berkeley</strain>
    </source>
</reference>
<protein>
    <submittedName>
        <fullName evidence="1">Uncharacterized protein</fullName>
    </submittedName>
</protein>
<evidence type="ECO:0000313" key="2">
    <source>
        <dbReference type="Proteomes" id="UP001165960"/>
    </source>
</evidence>
<dbReference type="Proteomes" id="UP001165960">
    <property type="component" value="Unassembled WGS sequence"/>
</dbReference>
<organism evidence="1 2">
    <name type="scientific">Entomophthora muscae</name>
    <dbReference type="NCBI Taxonomy" id="34485"/>
    <lineage>
        <taxon>Eukaryota</taxon>
        <taxon>Fungi</taxon>
        <taxon>Fungi incertae sedis</taxon>
        <taxon>Zoopagomycota</taxon>
        <taxon>Entomophthoromycotina</taxon>
        <taxon>Entomophthoromycetes</taxon>
        <taxon>Entomophthorales</taxon>
        <taxon>Entomophthoraceae</taxon>
        <taxon>Entomophthora</taxon>
    </lineage>
</organism>
<name>A0ACC2T6S1_9FUNG</name>
<keyword evidence="2" id="KW-1185">Reference proteome</keyword>